<dbReference type="AlphaFoldDB" id="A0A367L3T4"/>
<evidence type="ECO:0000256" key="1">
    <source>
        <dbReference type="SAM" id="Phobius"/>
    </source>
</evidence>
<proteinExistence type="predicted"/>
<sequence length="373" mass="41649">MQSSVHAMTILLAAIVAIIAAAKFLRRRNIPSSEAKVGANRPKNPAVIVPLEAFDWKAEEPPKFRPFKPIYHIGMGLRPDTPSDLITIDKNYLARVTLRRQLLHRHGKMLHGCAAAGQDAVRELYGFLMSCYLPVRFPTIFHLSQDKLRIHNLVTGEMHPTTASDDAAASLRTIGRTVEEDMFLVRETSDGHRSVAFVCCFPAGFNPSTKLDKLLKDIHGPVPSYERIGPSMERFFSRLKVGKSVKRLNWVVQTHDELLVSDAHHAPHPGVKENGSVDIENTYLRVELQTLTRLPLTRDILFSFKTCLYPLREIKDEGLGPDLAEAVQGLRMGNAPGMWAYKAGAQWAAGVSQYLRGVEEGEASHVTRLWSNT</sequence>
<accession>A0A367L3T4</accession>
<dbReference type="Proteomes" id="UP000253664">
    <property type="component" value="Unassembled WGS sequence"/>
</dbReference>
<feature type="transmembrane region" description="Helical" evidence="1">
    <location>
        <begin position="6"/>
        <end position="25"/>
    </location>
</feature>
<reference evidence="2 3" key="1">
    <citation type="journal article" date="2015" name="BMC Genomics">
        <title>Insights from the genome of Ophiocordyceps polyrhachis-furcata to pathogenicity and host specificity in insect fungi.</title>
        <authorList>
            <person name="Wichadakul D."/>
            <person name="Kobmoo N."/>
            <person name="Ingsriswang S."/>
            <person name="Tangphatsornruang S."/>
            <person name="Chantasingh D."/>
            <person name="Luangsa-ard J.J."/>
            <person name="Eurwilaichitr L."/>
        </authorList>
    </citation>
    <scope>NUCLEOTIDE SEQUENCE [LARGE SCALE GENOMIC DNA]</scope>
    <source>
        <strain evidence="2 3">BCC 54312</strain>
    </source>
</reference>
<protein>
    <submittedName>
        <fullName evidence="2">Uncharacterized protein</fullName>
    </submittedName>
</protein>
<dbReference type="OrthoDB" id="5043642at2759"/>
<name>A0A367L3T4_9HYPO</name>
<keyword evidence="1" id="KW-1133">Transmembrane helix</keyword>
<evidence type="ECO:0000313" key="2">
    <source>
        <dbReference type="EMBL" id="RCI09077.1"/>
    </source>
</evidence>
<comment type="caution">
    <text evidence="2">The sequence shown here is derived from an EMBL/GenBank/DDBJ whole genome shotgun (WGS) entry which is preliminary data.</text>
</comment>
<gene>
    <name evidence="2" type="ORF">L249_5122</name>
</gene>
<dbReference type="InterPro" id="IPR021848">
    <property type="entry name" value="HODM_asu-like"/>
</dbReference>
<dbReference type="STRING" id="1330021.A0A367L3T4"/>
<evidence type="ECO:0000313" key="3">
    <source>
        <dbReference type="Proteomes" id="UP000253664"/>
    </source>
</evidence>
<keyword evidence="3" id="KW-1185">Reference proteome</keyword>
<dbReference type="Pfam" id="PF11927">
    <property type="entry name" value="HODM_asu-like"/>
    <property type="match status" value="1"/>
</dbReference>
<keyword evidence="1" id="KW-0812">Transmembrane</keyword>
<dbReference type="EMBL" id="LKCN02000017">
    <property type="protein sequence ID" value="RCI09077.1"/>
    <property type="molecule type" value="Genomic_DNA"/>
</dbReference>
<keyword evidence="1" id="KW-0472">Membrane</keyword>
<organism evidence="2 3">
    <name type="scientific">Ophiocordyceps polyrhachis-furcata BCC 54312</name>
    <dbReference type="NCBI Taxonomy" id="1330021"/>
    <lineage>
        <taxon>Eukaryota</taxon>
        <taxon>Fungi</taxon>
        <taxon>Dikarya</taxon>
        <taxon>Ascomycota</taxon>
        <taxon>Pezizomycotina</taxon>
        <taxon>Sordariomycetes</taxon>
        <taxon>Hypocreomycetidae</taxon>
        <taxon>Hypocreales</taxon>
        <taxon>Ophiocordycipitaceae</taxon>
        <taxon>Ophiocordyceps</taxon>
    </lineage>
</organism>